<name>A0A8J2NZA0_9HEXA</name>
<protein>
    <submittedName>
        <fullName evidence="1">Uncharacterized protein</fullName>
    </submittedName>
</protein>
<evidence type="ECO:0000313" key="2">
    <source>
        <dbReference type="Proteomes" id="UP000708208"/>
    </source>
</evidence>
<proteinExistence type="predicted"/>
<organism evidence="1 2">
    <name type="scientific">Allacma fusca</name>
    <dbReference type="NCBI Taxonomy" id="39272"/>
    <lineage>
        <taxon>Eukaryota</taxon>
        <taxon>Metazoa</taxon>
        <taxon>Ecdysozoa</taxon>
        <taxon>Arthropoda</taxon>
        <taxon>Hexapoda</taxon>
        <taxon>Collembola</taxon>
        <taxon>Symphypleona</taxon>
        <taxon>Sminthuridae</taxon>
        <taxon>Allacma</taxon>
    </lineage>
</organism>
<gene>
    <name evidence="1" type="ORF">AFUS01_LOCUS8058</name>
</gene>
<reference evidence="1" key="1">
    <citation type="submission" date="2021-06" db="EMBL/GenBank/DDBJ databases">
        <authorList>
            <person name="Hodson N. C."/>
            <person name="Mongue J. A."/>
            <person name="Jaron S. K."/>
        </authorList>
    </citation>
    <scope>NUCLEOTIDE SEQUENCE</scope>
</reference>
<keyword evidence="2" id="KW-1185">Reference proteome</keyword>
<comment type="caution">
    <text evidence="1">The sequence shown here is derived from an EMBL/GenBank/DDBJ whole genome shotgun (WGS) entry which is preliminary data.</text>
</comment>
<accession>A0A8J2NZA0</accession>
<dbReference type="Proteomes" id="UP000708208">
    <property type="component" value="Unassembled WGS sequence"/>
</dbReference>
<sequence length="76" mass="8519">MDRYDLPTFIVCKSKTGIIASSCCTFTAGIVRTRQPYQVCISSTYFEDALNKFKLIVSVSTLKTKILLPLFCTLKS</sequence>
<dbReference type="EMBL" id="CAJVCH010055224">
    <property type="protein sequence ID" value="CAG7718684.1"/>
    <property type="molecule type" value="Genomic_DNA"/>
</dbReference>
<dbReference type="AlphaFoldDB" id="A0A8J2NZA0"/>
<evidence type="ECO:0000313" key="1">
    <source>
        <dbReference type="EMBL" id="CAG7718684.1"/>
    </source>
</evidence>